<feature type="region of interest" description="Disordered" evidence="1">
    <location>
        <begin position="408"/>
        <end position="430"/>
    </location>
</feature>
<feature type="compositionally biased region" description="Acidic residues" evidence="1">
    <location>
        <begin position="484"/>
        <end position="494"/>
    </location>
</feature>
<dbReference type="GO" id="GO:0000226">
    <property type="term" value="P:microtubule cytoskeleton organization"/>
    <property type="evidence" value="ECO:0007669"/>
    <property type="project" value="TreeGrafter"/>
</dbReference>
<protein>
    <recommendedName>
        <fullName evidence="2">PH domain-containing protein</fullName>
    </recommendedName>
</protein>
<dbReference type="GO" id="GO:0005543">
    <property type="term" value="F:phospholipid binding"/>
    <property type="evidence" value="ECO:0007669"/>
    <property type="project" value="InterPro"/>
</dbReference>
<feature type="region of interest" description="Disordered" evidence="1">
    <location>
        <begin position="855"/>
        <end position="901"/>
    </location>
</feature>
<feature type="compositionally biased region" description="Basic and acidic residues" evidence="1">
    <location>
        <begin position="292"/>
        <end position="306"/>
    </location>
</feature>
<feature type="region of interest" description="Disordered" evidence="1">
    <location>
        <begin position="120"/>
        <end position="185"/>
    </location>
</feature>
<dbReference type="Proteomes" id="UP000054248">
    <property type="component" value="Unassembled WGS sequence"/>
</dbReference>
<keyword evidence="4" id="KW-1185">Reference proteome</keyword>
<feature type="region of interest" description="Disordered" evidence="1">
    <location>
        <begin position="479"/>
        <end position="519"/>
    </location>
</feature>
<dbReference type="CDD" id="cd13365">
    <property type="entry name" value="PH_PLC_plant-like"/>
    <property type="match status" value="1"/>
</dbReference>
<proteinExistence type="predicted"/>
<feature type="compositionally biased region" description="Polar residues" evidence="1">
    <location>
        <begin position="661"/>
        <end position="674"/>
    </location>
</feature>
<evidence type="ECO:0000259" key="2">
    <source>
        <dbReference type="PROSITE" id="PS50003"/>
    </source>
</evidence>
<accession>A0A0C3QTE7</accession>
<feature type="region of interest" description="Disordered" evidence="1">
    <location>
        <begin position="277"/>
        <end position="306"/>
    </location>
</feature>
<dbReference type="HOGENOM" id="CLU_275215_0_0_1"/>
<dbReference type="STRING" id="1051891.A0A0C3QTE7"/>
<dbReference type="InterPro" id="IPR024774">
    <property type="entry name" value="PH_dom-Mcp5-type"/>
</dbReference>
<reference evidence="3 4" key="1">
    <citation type="submission" date="2014-04" db="EMBL/GenBank/DDBJ databases">
        <authorList>
            <consortium name="DOE Joint Genome Institute"/>
            <person name="Kuo A."/>
            <person name="Girlanda M."/>
            <person name="Perotto S."/>
            <person name="Kohler A."/>
            <person name="Nagy L.G."/>
            <person name="Floudas D."/>
            <person name="Copeland A."/>
            <person name="Barry K.W."/>
            <person name="Cichocki N."/>
            <person name="Veneault-Fourrey C."/>
            <person name="LaButti K."/>
            <person name="Lindquist E.A."/>
            <person name="Lipzen A."/>
            <person name="Lundell T."/>
            <person name="Morin E."/>
            <person name="Murat C."/>
            <person name="Sun H."/>
            <person name="Tunlid A."/>
            <person name="Henrissat B."/>
            <person name="Grigoriev I.V."/>
            <person name="Hibbett D.S."/>
            <person name="Martin F."/>
            <person name="Nordberg H.P."/>
            <person name="Cantor M.N."/>
            <person name="Hua S.X."/>
        </authorList>
    </citation>
    <scope>NUCLEOTIDE SEQUENCE [LARGE SCALE GENOMIC DNA]</scope>
    <source>
        <strain evidence="3 4">MUT 4182</strain>
    </source>
</reference>
<feature type="compositionally biased region" description="Pro residues" evidence="1">
    <location>
        <begin position="749"/>
        <end position="762"/>
    </location>
</feature>
<dbReference type="InterPro" id="IPR053005">
    <property type="entry name" value="Nuclear_Pos-Cytoskel_Interact"/>
</dbReference>
<dbReference type="GO" id="GO:0032065">
    <property type="term" value="P:maintenance of protein location in cell cortex"/>
    <property type="evidence" value="ECO:0007669"/>
    <property type="project" value="InterPro"/>
</dbReference>
<dbReference type="PROSITE" id="PS50003">
    <property type="entry name" value="PH_DOMAIN"/>
    <property type="match status" value="1"/>
</dbReference>
<gene>
    <name evidence="3" type="ORF">M407DRAFT_5076</name>
</gene>
<dbReference type="OrthoDB" id="2149224at2759"/>
<dbReference type="EMBL" id="KN822963">
    <property type="protein sequence ID" value="KIO31464.1"/>
    <property type="molecule type" value="Genomic_DNA"/>
</dbReference>
<dbReference type="SMART" id="SM00233">
    <property type="entry name" value="PH"/>
    <property type="match status" value="1"/>
</dbReference>
<feature type="compositionally biased region" description="Basic residues" evidence="1">
    <location>
        <begin position="507"/>
        <end position="517"/>
    </location>
</feature>
<evidence type="ECO:0000313" key="4">
    <source>
        <dbReference type="Proteomes" id="UP000054248"/>
    </source>
</evidence>
<feature type="compositionally biased region" description="Pro residues" evidence="1">
    <location>
        <begin position="728"/>
        <end position="739"/>
    </location>
</feature>
<dbReference type="AlphaFoldDB" id="A0A0C3QTE7"/>
<feature type="region of interest" description="Disordered" evidence="1">
    <location>
        <begin position="1192"/>
        <end position="1219"/>
    </location>
</feature>
<sequence length="1219" mass="133135">MASDDGMMGPRLSIDTNGHDPFIAQPTTTNLRTQLQSLLDEKEQQLARAGALGQQLLAQQVELNERIAALERYEHIASSGSRTPDPDGDPELRQKLTELSEAMQSWENDNEKIWTGIAAGGAKSINGPSSSLPPASARTPDGSPGQDVFRDLPPEPQPDYSTDASVSKGPSAAQASRRAKNAAHRQDDVKFAYDIGTSLLTEVRRLQSLLSERDKTIQDMKADKDDLEKENDLLRTNLRQQEMAADRFKEENWNLEVKIQEATAALNETQQTAARAESELKRTTRQLTQAREAAENHKSEHEKVSASYDEFKTKHETDVAQMRKQAAALTREKSDLQASLDTMKTEMAKRERLIGKNRFGSPLANNNPSAEVSTPANYHNDEDFFASALASRRKLDAPGSAFLTPGHAYDYDTSPDPSPTKPGIVLAPNHPSNELETLKQALAHAHRQIGTLKSTIQREKEQKLQFKKQLAKEGLLNASVPGAWEDDEVDEQDDVEKSPPRAAPSARGRHRPTRGRGPKILTLAQKLGESENSDSESIRTSRFAVRERYASLTAQGRRISQTSRTIPIIHPAPPKPELKDEGIQTDEWTPAPIFLPVPPSPAKSFHRVGTISNAPPFQFISTPQRTADMSFTSSVGTVTPTQGTLAAPTATRSLFRDSGATFGSTGVPRSSTPSMVGRQGQDRRQSLESALSSVAPIAPEEGPGVTRSQILAVPTPPIDRTKPTVMMMPPPPPMPPPSSIPVRQKTPNGGPPARPTSPPPPELIQRATTPTFRSNTPSLHVPGSGRGFPRPHGASLPPNAPGLDARHSTSSFRSAPHTHQNGLRSPIAGVFDPPRRELSTTSLLSGVSSAIASRRASVSSDRSSEVHHQLHQPQARTPARAPAAAAVPTAPVTPASAQTGEGEGDVIHAITQTMIGEFMYKYTRRVVGRGHGEKRHRRFFWIHPYTKTLYWSSGDPGSAGANESTAKSAYVESVKSIMDPNPLPPGVYQYSIVVSTPQREMKFTAPNKERHDIWYTALKYLLDRPSTIPVDGPMGGPPARPMASPHQRKFSEDGNHGNLMTSPRSVRSIHSTHSYSITPRAMRSQTQLSVQSSMGKRPGTPAAEYLRWAEEAQKSPTRSVRSYRQSAGYADDDDDYEAIDPAGELSFELNDEGFEAMENVRACCDGEHDLGSITTTTIITITVHRAMFPDRKPQRSVQLHRLDGASGPRPPVTAREEAV</sequence>
<dbReference type="PANTHER" id="PTHR28190:SF1">
    <property type="entry name" value="NUCLEAR MIGRATION PROTEIN NUM1"/>
    <property type="match status" value="1"/>
</dbReference>
<evidence type="ECO:0000256" key="1">
    <source>
        <dbReference type="SAM" id="MobiDB-lite"/>
    </source>
</evidence>
<feature type="compositionally biased region" description="Polar residues" evidence="1">
    <location>
        <begin position="1058"/>
        <end position="1069"/>
    </location>
</feature>
<feature type="domain" description="PH" evidence="2">
    <location>
        <begin position="912"/>
        <end position="1023"/>
    </location>
</feature>
<feature type="region of interest" description="Disordered" evidence="1">
    <location>
        <begin position="1037"/>
        <end position="1069"/>
    </location>
</feature>
<dbReference type="GO" id="GO:0015631">
    <property type="term" value="F:tubulin binding"/>
    <property type="evidence" value="ECO:0007669"/>
    <property type="project" value="TreeGrafter"/>
</dbReference>
<dbReference type="Pfam" id="PF12814">
    <property type="entry name" value="Mcp5_PH"/>
    <property type="match status" value="1"/>
</dbReference>
<feature type="compositionally biased region" description="Low complexity" evidence="1">
    <location>
        <begin position="873"/>
        <end position="899"/>
    </location>
</feature>
<dbReference type="GO" id="GO:0005739">
    <property type="term" value="C:mitochondrion"/>
    <property type="evidence" value="ECO:0007669"/>
    <property type="project" value="TreeGrafter"/>
</dbReference>
<dbReference type="GO" id="GO:0005938">
    <property type="term" value="C:cell cortex"/>
    <property type="evidence" value="ECO:0007669"/>
    <property type="project" value="InterPro"/>
</dbReference>
<feature type="compositionally biased region" description="Polar residues" evidence="1">
    <location>
        <begin position="808"/>
        <end position="823"/>
    </location>
</feature>
<dbReference type="Gene3D" id="1.10.287.1490">
    <property type="match status" value="1"/>
</dbReference>
<dbReference type="InterPro" id="IPR001849">
    <property type="entry name" value="PH_domain"/>
</dbReference>
<feature type="region of interest" description="Disordered" evidence="1">
    <location>
        <begin position="657"/>
        <end position="834"/>
    </location>
</feature>
<dbReference type="SUPFAM" id="SSF50729">
    <property type="entry name" value="PH domain-like"/>
    <property type="match status" value="1"/>
</dbReference>
<feature type="compositionally biased region" description="Polar residues" evidence="1">
    <location>
        <begin position="766"/>
        <end position="778"/>
    </location>
</feature>
<evidence type="ECO:0000313" key="3">
    <source>
        <dbReference type="EMBL" id="KIO31464.1"/>
    </source>
</evidence>
<name>A0A0C3QTE7_9AGAM</name>
<reference evidence="4" key="2">
    <citation type="submission" date="2015-01" db="EMBL/GenBank/DDBJ databases">
        <title>Evolutionary Origins and Diversification of the Mycorrhizal Mutualists.</title>
        <authorList>
            <consortium name="DOE Joint Genome Institute"/>
            <consortium name="Mycorrhizal Genomics Consortium"/>
            <person name="Kohler A."/>
            <person name="Kuo A."/>
            <person name="Nagy L.G."/>
            <person name="Floudas D."/>
            <person name="Copeland A."/>
            <person name="Barry K.W."/>
            <person name="Cichocki N."/>
            <person name="Veneault-Fourrey C."/>
            <person name="LaButti K."/>
            <person name="Lindquist E.A."/>
            <person name="Lipzen A."/>
            <person name="Lundell T."/>
            <person name="Morin E."/>
            <person name="Murat C."/>
            <person name="Riley R."/>
            <person name="Ohm R."/>
            <person name="Sun H."/>
            <person name="Tunlid A."/>
            <person name="Henrissat B."/>
            <person name="Grigoriev I.V."/>
            <person name="Hibbett D.S."/>
            <person name="Martin F."/>
        </authorList>
    </citation>
    <scope>NUCLEOTIDE SEQUENCE [LARGE SCALE GENOMIC DNA]</scope>
    <source>
        <strain evidence="4">MUT 4182</strain>
    </source>
</reference>
<organism evidence="3 4">
    <name type="scientific">Tulasnella calospora MUT 4182</name>
    <dbReference type="NCBI Taxonomy" id="1051891"/>
    <lineage>
        <taxon>Eukaryota</taxon>
        <taxon>Fungi</taxon>
        <taxon>Dikarya</taxon>
        <taxon>Basidiomycota</taxon>
        <taxon>Agaricomycotina</taxon>
        <taxon>Agaricomycetes</taxon>
        <taxon>Cantharellales</taxon>
        <taxon>Tulasnellaceae</taxon>
        <taxon>Tulasnella</taxon>
    </lineage>
</organism>
<dbReference type="PANTHER" id="PTHR28190">
    <property type="entry name" value="NUCLEAR MIGRATION PROTEIN NUM1"/>
    <property type="match status" value="1"/>
</dbReference>